<evidence type="ECO:0000313" key="4">
    <source>
        <dbReference type="Proteomes" id="UP000095283"/>
    </source>
</evidence>
<dbReference type="WBParaSite" id="Hba_14491">
    <property type="protein sequence ID" value="Hba_14491"/>
    <property type="gene ID" value="Hba_14491"/>
</dbReference>
<protein>
    <submittedName>
        <fullName evidence="5">APEH_N domain-containing protein</fullName>
    </submittedName>
</protein>
<comment type="similarity">
    <text evidence="1">Belongs to the peptidase S9C family.</text>
</comment>
<dbReference type="PANTHER" id="PTHR42776">
    <property type="entry name" value="SERINE PEPTIDASE S9 FAMILY MEMBER"/>
    <property type="match status" value="1"/>
</dbReference>
<feature type="domain" description="Acylamino-acid-releasing enzyme N-terminal" evidence="3">
    <location>
        <begin position="11"/>
        <end position="183"/>
    </location>
</feature>
<evidence type="ECO:0000256" key="1">
    <source>
        <dbReference type="ARBA" id="ARBA00010040"/>
    </source>
</evidence>
<organism evidence="4 5">
    <name type="scientific">Heterorhabditis bacteriophora</name>
    <name type="common">Entomopathogenic nematode worm</name>
    <dbReference type="NCBI Taxonomy" id="37862"/>
    <lineage>
        <taxon>Eukaryota</taxon>
        <taxon>Metazoa</taxon>
        <taxon>Ecdysozoa</taxon>
        <taxon>Nematoda</taxon>
        <taxon>Chromadorea</taxon>
        <taxon>Rhabditida</taxon>
        <taxon>Rhabditina</taxon>
        <taxon>Rhabditomorpha</taxon>
        <taxon>Strongyloidea</taxon>
        <taxon>Heterorhabditidae</taxon>
        <taxon>Heterorhabditis</taxon>
    </lineage>
</organism>
<dbReference type="AlphaFoldDB" id="A0A1I7XA72"/>
<keyword evidence="4" id="KW-1185">Reference proteome</keyword>
<dbReference type="Pfam" id="PF19283">
    <property type="entry name" value="APEH_N"/>
    <property type="match status" value="1"/>
</dbReference>
<dbReference type="Proteomes" id="UP000095283">
    <property type="component" value="Unplaced"/>
</dbReference>
<evidence type="ECO:0000259" key="3">
    <source>
        <dbReference type="Pfam" id="PF19283"/>
    </source>
</evidence>
<evidence type="ECO:0000256" key="2">
    <source>
        <dbReference type="ARBA" id="ARBA00022801"/>
    </source>
</evidence>
<proteinExistence type="inferred from homology"/>
<dbReference type="SUPFAM" id="SSF82171">
    <property type="entry name" value="DPP6 N-terminal domain-like"/>
    <property type="match status" value="1"/>
</dbReference>
<reference evidence="5" key="1">
    <citation type="submission" date="2016-11" db="UniProtKB">
        <authorList>
            <consortium name="WormBaseParasite"/>
        </authorList>
    </citation>
    <scope>IDENTIFICATION</scope>
</reference>
<sequence length="330" mass="37229">MELLCSDLSGQKKHGIIYGMGSVPFGTLRFSHGEGHVLYCAERNSRAAQYFDVDLEWDNDEKILESKVGKKFELCDSWGEACFDVKRPVLCYADVSSGSVTVLDQIPIGISPAFAIWAPNDEGIVFFGLDDEPFKIGKIYCNNRKGSIYYYEFSSAKLQLIGTKNIAAESPSFSLDGKSLVYFQRPADGPHQAVMEMVSELISIDVTTGQVAKLTNHGIFFHLIPTAYFLNDCYFSERHEIYVLKVIISFSLRNKCYNLFLFCLWPRRDITCLLNSGFAVLMVNFHGSVGFGDKFLRSLPGHCGDMDVKDVHVSIQLLLYKTNTRFLQKF</sequence>
<accession>A0A1I7XA72</accession>
<dbReference type="Gene3D" id="3.40.50.1820">
    <property type="entry name" value="alpha/beta hydrolase"/>
    <property type="match status" value="1"/>
</dbReference>
<dbReference type="InterPro" id="IPR029058">
    <property type="entry name" value="AB_hydrolase_fold"/>
</dbReference>
<dbReference type="InterPro" id="IPR045550">
    <property type="entry name" value="AARE_N"/>
</dbReference>
<keyword evidence="2" id="KW-0378">Hydrolase</keyword>
<evidence type="ECO:0000313" key="5">
    <source>
        <dbReference type="WBParaSite" id="Hba_14491"/>
    </source>
</evidence>
<dbReference type="GO" id="GO:0004252">
    <property type="term" value="F:serine-type endopeptidase activity"/>
    <property type="evidence" value="ECO:0007669"/>
    <property type="project" value="TreeGrafter"/>
</dbReference>
<dbReference type="PANTHER" id="PTHR42776:SF4">
    <property type="entry name" value="ACYLAMINO-ACID-RELEASING ENZYME"/>
    <property type="match status" value="1"/>
</dbReference>
<name>A0A1I7XA72_HETBA</name>